<feature type="domain" description="Helicase C-terminal" evidence="5">
    <location>
        <begin position="867"/>
        <end position="1025"/>
    </location>
</feature>
<dbReference type="Gene3D" id="3.40.50.300">
    <property type="entry name" value="P-loop containing nucleotide triphosphate hydrolases"/>
    <property type="match status" value="1"/>
</dbReference>
<reference evidence="7" key="1">
    <citation type="journal article" date="2019" name="Int. J. Syst. Evol. Microbiol.">
        <title>The Global Catalogue of Microorganisms (GCM) 10K type strain sequencing project: providing services to taxonomists for standard genome sequencing and annotation.</title>
        <authorList>
            <consortium name="The Broad Institute Genomics Platform"/>
            <consortium name="The Broad Institute Genome Sequencing Center for Infectious Disease"/>
            <person name="Wu L."/>
            <person name="Ma J."/>
        </authorList>
    </citation>
    <scope>NUCLEOTIDE SEQUENCE [LARGE SCALE GENOMIC DNA]</scope>
    <source>
        <strain evidence="7">CCUG 58728</strain>
    </source>
</reference>
<dbReference type="SMART" id="SM00490">
    <property type="entry name" value="HELICc"/>
    <property type="match status" value="1"/>
</dbReference>
<keyword evidence="2" id="KW-0479">Metal-binding</keyword>
<evidence type="ECO:0000259" key="3">
    <source>
        <dbReference type="PROSITE" id="PS50966"/>
    </source>
</evidence>
<evidence type="ECO:0000313" key="6">
    <source>
        <dbReference type="EMBL" id="MFC3931999.1"/>
    </source>
</evidence>
<dbReference type="CDD" id="cd18793">
    <property type="entry name" value="SF2_C_SNF"/>
    <property type="match status" value="1"/>
</dbReference>
<dbReference type="Pfam" id="PF04434">
    <property type="entry name" value="SWIM"/>
    <property type="match status" value="1"/>
</dbReference>
<dbReference type="SUPFAM" id="SSF52540">
    <property type="entry name" value="P-loop containing nucleoside triphosphate hydrolases"/>
    <property type="match status" value="2"/>
</dbReference>
<dbReference type="EMBL" id="JBHSAC010000039">
    <property type="protein sequence ID" value="MFC3931999.1"/>
    <property type="molecule type" value="Genomic_DNA"/>
</dbReference>
<dbReference type="PROSITE" id="PS51194">
    <property type="entry name" value="HELICASE_CTER"/>
    <property type="match status" value="1"/>
</dbReference>
<dbReference type="Proteomes" id="UP001595901">
    <property type="component" value="Unassembled WGS sequence"/>
</dbReference>
<comment type="caution">
    <text evidence="6">The sequence shown here is derived from an EMBL/GenBank/DDBJ whole genome shotgun (WGS) entry which is preliminary data.</text>
</comment>
<dbReference type="InterPro" id="IPR038718">
    <property type="entry name" value="SNF2-like_sf"/>
</dbReference>
<dbReference type="PROSITE" id="PS51192">
    <property type="entry name" value="HELICASE_ATP_BIND_1"/>
    <property type="match status" value="1"/>
</dbReference>
<dbReference type="InterPro" id="IPR013663">
    <property type="entry name" value="Helicase_SWF/SNF/SWI_bac"/>
</dbReference>
<evidence type="ECO:0000259" key="4">
    <source>
        <dbReference type="PROSITE" id="PS51192"/>
    </source>
</evidence>
<dbReference type="InterPro" id="IPR000330">
    <property type="entry name" value="SNF2_N"/>
</dbReference>
<keyword evidence="2" id="KW-0863">Zinc-finger</keyword>
<dbReference type="InterPro" id="IPR001650">
    <property type="entry name" value="Helicase_C-like"/>
</dbReference>
<evidence type="ECO:0000259" key="5">
    <source>
        <dbReference type="PROSITE" id="PS51194"/>
    </source>
</evidence>
<keyword evidence="1" id="KW-0378">Hydrolase</keyword>
<dbReference type="Gene3D" id="3.40.50.10810">
    <property type="entry name" value="Tandem AAA-ATPase domain"/>
    <property type="match status" value="1"/>
</dbReference>
<organism evidence="6 7">
    <name type="scientific">Streptococcus dentapri</name>
    <dbReference type="NCBI Taxonomy" id="573564"/>
    <lineage>
        <taxon>Bacteria</taxon>
        <taxon>Bacillati</taxon>
        <taxon>Bacillota</taxon>
        <taxon>Bacilli</taxon>
        <taxon>Lactobacillales</taxon>
        <taxon>Streptococcaceae</taxon>
        <taxon>Streptococcus</taxon>
    </lineage>
</organism>
<sequence>MARLIPGRIRNEGIALSEAGKIDIKSTSDKIIKAEVDGVTIHFSFDDDDVSCSCPLFAQKNYCQHLAAVEYYLKNSEDGKKLVNQLKNEESNQEQQEKLFSFGSLFLDGLSVNEDDSLKYRLSASGEQDLYLSEILWTLHINRLPDSRSYIIRDIKTFLQVLKRESVYQIGKNYYEALSYIQFDEDSQEFIDFLWRVIPDEDLNHLDYILPNRGRHLALPRGFFEEGVQLMQDLYAFQLNLNHHDYKEVYFKELTGQDGLFTFEVIVHRQFLELVIQEKSNQSFFDQTYLFYHHTFYHLSDKQQKLVQALKSLMLDQDLNRRVHFGLEDQSKLAASLLDFAEIGIIKAPKSFAIRDFTPIFNLEQSDNQDILLEMTYDYDGELIVRSKEELKELPFTSNFKREEHLARVLAAEGFIGQFSAHHLPLTGGDELYHFFNQTLPRLEQLGTVHLGKRLDDLRYTEKPQVQVTTEQGLLDISFDFSSIHEGDVSQALKALFQSEAYYISDSGHLVVFDEETQRVSETLRDLRAKPLDNGHLQLDSLAAFQLSELFKDFDRVDFSADFRQLAHDLTHPEAFEIERVSVQAQLRDYQVTGVKWLSMLDHYKFGGILADDMGLGKTLQTIAFLTSKIKKQSKILILSPSGLIYNWKDEFEKFAPNIDVVVSYGLKQDRDAIITENHQVTITSYASFRQDFEKYQVGYYDYLILDEAQVMKNTQTKIAQYLRAFEVGNCFALSGTPIENKLLEIWSIFQIILPGLLPSKKEFSKLEASQVAQYIKPFVMRRKKEDVLPELPELIESTYYNELADKQKAIYLAQLRQIQSSVSQSTDFELNRQKIEILAGITRLRQICDTPALFMDYQGDSGKLASLRQLLSQIQESGHRTLIFSQFRDMLDIAEEEAAKIGLTSYKITGSTPAEQRQEMTKAFNNGSKDVFLVSLKAGGVGLNLTGADTVILIDLWWNPAVEMQAISRAHRIGQQQNVEVYRLITRGTIEEKILELQDSKKNLVTTVLDGDESRANMTIEEIKEILGIKS</sequence>
<keyword evidence="2" id="KW-0862">Zinc</keyword>
<dbReference type="InterPro" id="IPR014001">
    <property type="entry name" value="Helicase_ATP-bd"/>
</dbReference>
<accession>A0ABV8D0G8</accession>
<dbReference type="Pfam" id="PF00176">
    <property type="entry name" value="SNF2-rel_dom"/>
    <property type="match status" value="1"/>
</dbReference>
<evidence type="ECO:0000256" key="1">
    <source>
        <dbReference type="ARBA" id="ARBA00022801"/>
    </source>
</evidence>
<dbReference type="RefSeq" id="WP_380430956.1">
    <property type="nucleotide sequence ID" value="NZ_JBHSAC010000039.1"/>
</dbReference>
<proteinExistence type="predicted"/>
<feature type="domain" description="SWIM-type" evidence="3">
    <location>
        <begin position="39"/>
        <end position="74"/>
    </location>
</feature>
<dbReference type="PANTHER" id="PTHR10799">
    <property type="entry name" value="SNF2/RAD54 HELICASE FAMILY"/>
    <property type="match status" value="1"/>
</dbReference>
<feature type="domain" description="Helicase ATP-binding" evidence="4">
    <location>
        <begin position="599"/>
        <end position="756"/>
    </location>
</feature>
<gene>
    <name evidence="6" type="ORF">ACFOSE_04275</name>
</gene>
<keyword evidence="7" id="KW-1185">Reference proteome</keyword>
<dbReference type="Pfam" id="PF08455">
    <property type="entry name" value="SNF2_assoc"/>
    <property type="match status" value="1"/>
</dbReference>
<dbReference type="Pfam" id="PF00271">
    <property type="entry name" value="Helicase_C"/>
    <property type="match status" value="1"/>
</dbReference>
<dbReference type="SMART" id="SM00487">
    <property type="entry name" value="DEXDc"/>
    <property type="match status" value="1"/>
</dbReference>
<evidence type="ECO:0000313" key="7">
    <source>
        <dbReference type="Proteomes" id="UP001595901"/>
    </source>
</evidence>
<dbReference type="InterPro" id="IPR007527">
    <property type="entry name" value="Znf_SWIM"/>
</dbReference>
<protein>
    <submittedName>
        <fullName evidence="6">SNF2 helicase associated domain-containing protein</fullName>
    </submittedName>
</protein>
<name>A0ABV8D0G8_9STRE</name>
<evidence type="ECO:0000256" key="2">
    <source>
        <dbReference type="PROSITE-ProRule" id="PRU00325"/>
    </source>
</evidence>
<dbReference type="InterPro" id="IPR049730">
    <property type="entry name" value="SNF2/RAD54-like_C"/>
</dbReference>
<dbReference type="PROSITE" id="PS50966">
    <property type="entry name" value="ZF_SWIM"/>
    <property type="match status" value="1"/>
</dbReference>
<dbReference type="InterPro" id="IPR027417">
    <property type="entry name" value="P-loop_NTPase"/>
</dbReference>